<feature type="compositionally biased region" description="Basic and acidic residues" evidence="1">
    <location>
        <begin position="99"/>
        <end position="117"/>
    </location>
</feature>
<organism evidence="2 3">
    <name type="scientific">Athelia psychrophila</name>
    <dbReference type="NCBI Taxonomy" id="1759441"/>
    <lineage>
        <taxon>Eukaryota</taxon>
        <taxon>Fungi</taxon>
        <taxon>Dikarya</taxon>
        <taxon>Basidiomycota</taxon>
        <taxon>Agaricomycotina</taxon>
        <taxon>Agaricomycetes</taxon>
        <taxon>Agaricomycetidae</taxon>
        <taxon>Atheliales</taxon>
        <taxon>Atheliaceae</taxon>
        <taxon>Athelia</taxon>
    </lineage>
</organism>
<dbReference type="EMBL" id="KV417623">
    <property type="protein sequence ID" value="KZP14047.1"/>
    <property type="molecule type" value="Genomic_DNA"/>
</dbReference>
<proteinExistence type="predicted"/>
<dbReference type="AlphaFoldDB" id="A0A166CVP7"/>
<evidence type="ECO:0000313" key="3">
    <source>
        <dbReference type="Proteomes" id="UP000076532"/>
    </source>
</evidence>
<evidence type="ECO:0000256" key="1">
    <source>
        <dbReference type="SAM" id="MobiDB-lite"/>
    </source>
</evidence>
<evidence type="ECO:0000313" key="2">
    <source>
        <dbReference type="EMBL" id="KZP14047.1"/>
    </source>
</evidence>
<feature type="compositionally biased region" description="Basic residues" evidence="1">
    <location>
        <begin position="118"/>
        <end position="131"/>
    </location>
</feature>
<protein>
    <submittedName>
        <fullName evidence="2">Uncharacterized protein</fullName>
    </submittedName>
</protein>
<accession>A0A166CVP7</accession>
<sequence length="131" mass="15742">MCIVWSEEVKGISTVKELRKSVEHWAQTRWGLWHFTPEMYMLQFYYVAFASSVVEKAVKHWIFPYFSSPQVLTMQAQGVEISTSCPWRKERWKRKGKEKGKETERQKKQKDERGELKKQRRKGMRKGKERG</sequence>
<feature type="region of interest" description="Disordered" evidence="1">
    <location>
        <begin position="90"/>
        <end position="131"/>
    </location>
</feature>
<keyword evidence="3" id="KW-1185">Reference proteome</keyword>
<name>A0A166CVP7_9AGAM</name>
<gene>
    <name evidence="2" type="ORF">FIBSPDRAFT_896888</name>
</gene>
<reference evidence="2 3" key="1">
    <citation type="journal article" date="2016" name="Mol. Biol. Evol.">
        <title>Comparative Genomics of Early-Diverging Mushroom-Forming Fungi Provides Insights into the Origins of Lignocellulose Decay Capabilities.</title>
        <authorList>
            <person name="Nagy L.G."/>
            <person name="Riley R."/>
            <person name="Tritt A."/>
            <person name="Adam C."/>
            <person name="Daum C."/>
            <person name="Floudas D."/>
            <person name="Sun H."/>
            <person name="Yadav J.S."/>
            <person name="Pangilinan J."/>
            <person name="Larsson K.H."/>
            <person name="Matsuura K."/>
            <person name="Barry K."/>
            <person name="Labutti K."/>
            <person name="Kuo R."/>
            <person name="Ohm R.A."/>
            <person name="Bhattacharya S.S."/>
            <person name="Shirouzu T."/>
            <person name="Yoshinaga Y."/>
            <person name="Martin F.M."/>
            <person name="Grigoriev I.V."/>
            <person name="Hibbett D.S."/>
        </authorList>
    </citation>
    <scope>NUCLEOTIDE SEQUENCE [LARGE SCALE GENOMIC DNA]</scope>
    <source>
        <strain evidence="2 3">CBS 109695</strain>
    </source>
</reference>
<dbReference type="Proteomes" id="UP000076532">
    <property type="component" value="Unassembled WGS sequence"/>
</dbReference>